<dbReference type="AlphaFoldDB" id="A0A3N4LRD8"/>
<evidence type="ECO:0000313" key="1">
    <source>
        <dbReference type="EMBL" id="RPB25474.1"/>
    </source>
</evidence>
<dbReference type="OrthoDB" id="10681219at2759"/>
<reference evidence="1 2" key="1">
    <citation type="journal article" date="2018" name="Nat. Ecol. Evol.">
        <title>Pezizomycetes genomes reveal the molecular basis of ectomycorrhizal truffle lifestyle.</title>
        <authorList>
            <person name="Murat C."/>
            <person name="Payen T."/>
            <person name="Noel B."/>
            <person name="Kuo A."/>
            <person name="Morin E."/>
            <person name="Chen J."/>
            <person name="Kohler A."/>
            <person name="Krizsan K."/>
            <person name="Balestrini R."/>
            <person name="Da Silva C."/>
            <person name="Montanini B."/>
            <person name="Hainaut M."/>
            <person name="Levati E."/>
            <person name="Barry K.W."/>
            <person name="Belfiori B."/>
            <person name="Cichocki N."/>
            <person name="Clum A."/>
            <person name="Dockter R.B."/>
            <person name="Fauchery L."/>
            <person name="Guy J."/>
            <person name="Iotti M."/>
            <person name="Le Tacon F."/>
            <person name="Lindquist E.A."/>
            <person name="Lipzen A."/>
            <person name="Malagnac F."/>
            <person name="Mello A."/>
            <person name="Molinier V."/>
            <person name="Miyauchi S."/>
            <person name="Poulain J."/>
            <person name="Riccioni C."/>
            <person name="Rubini A."/>
            <person name="Sitrit Y."/>
            <person name="Splivallo R."/>
            <person name="Traeger S."/>
            <person name="Wang M."/>
            <person name="Zifcakova L."/>
            <person name="Wipf D."/>
            <person name="Zambonelli A."/>
            <person name="Paolocci F."/>
            <person name="Nowrousian M."/>
            <person name="Ottonello S."/>
            <person name="Baldrian P."/>
            <person name="Spatafora J.W."/>
            <person name="Henrissat B."/>
            <person name="Nagy L.G."/>
            <person name="Aury J.M."/>
            <person name="Wincker P."/>
            <person name="Grigoriev I.V."/>
            <person name="Bonfante P."/>
            <person name="Martin F.M."/>
        </authorList>
    </citation>
    <scope>NUCLEOTIDE SEQUENCE [LARGE SCALE GENOMIC DNA]</scope>
    <source>
        <strain evidence="1 2">ATCC MYA-4762</strain>
    </source>
</reference>
<gene>
    <name evidence="1" type="ORF">L211DRAFT_847840</name>
</gene>
<dbReference type="Proteomes" id="UP000267821">
    <property type="component" value="Unassembled WGS sequence"/>
</dbReference>
<organism evidence="1 2">
    <name type="scientific">Terfezia boudieri ATCC MYA-4762</name>
    <dbReference type="NCBI Taxonomy" id="1051890"/>
    <lineage>
        <taxon>Eukaryota</taxon>
        <taxon>Fungi</taxon>
        <taxon>Dikarya</taxon>
        <taxon>Ascomycota</taxon>
        <taxon>Pezizomycotina</taxon>
        <taxon>Pezizomycetes</taxon>
        <taxon>Pezizales</taxon>
        <taxon>Pezizaceae</taxon>
        <taxon>Terfezia</taxon>
    </lineage>
</organism>
<sequence length="225" mass="24735">MSKYGSSHEKLGWIANVELLQDKLEDFSRSWAPCRGPADQGSLDKGATSRLFDIRRRYMAFPLDPRGHNGTELKDRESALRMAQLVQTVSNMSRGAPPRLGMEGTSSRTPIVGATSALTATRRQARERPTNRFWEELKGTDRTATQGGVRAACKAVQKEARTKRGYGTLRSYMYVDAGLSRAGYLQLAGKSDTKACTSLRSPVVGVVAQDLSGKCSEAGRRKNFE</sequence>
<dbReference type="InParanoid" id="A0A3N4LRD8"/>
<accession>A0A3N4LRD8</accession>
<dbReference type="EMBL" id="ML121537">
    <property type="protein sequence ID" value="RPB25474.1"/>
    <property type="molecule type" value="Genomic_DNA"/>
</dbReference>
<protein>
    <submittedName>
        <fullName evidence="1">Uncharacterized protein</fullName>
    </submittedName>
</protein>
<evidence type="ECO:0000313" key="2">
    <source>
        <dbReference type="Proteomes" id="UP000267821"/>
    </source>
</evidence>
<name>A0A3N4LRD8_9PEZI</name>
<proteinExistence type="predicted"/>
<keyword evidence="2" id="KW-1185">Reference proteome</keyword>